<dbReference type="EMBL" id="CP136925">
    <property type="protein sequence ID" value="WXA12332.1"/>
    <property type="molecule type" value="Genomic_DNA"/>
</dbReference>
<dbReference type="GO" id="GO:0016491">
    <property type="term" value="F:oxidoreductase activity"/>
    <property type="evidence" value="ECO:0007669"/>
    <property type="project" value="UniProtKB-KW"/>
</dbReference>
<evidence type="ECO:0000313" key="5">
    <source>
        <dbReference type="Proteomes" id="UP001368318"/>
    </source>
</evidence>
<dbReference type="SUPFAM" id="SSF51735">
    <property type="entry name" value="NAD(P)-binding Rossmann-fold domains"/>
    <property type="match status" value="1"/>
</dbReference>
<dbReference type="EC" id="1.1.-.-" evidence="4"/>
<sequence>MENKDKVVVVTGAGAGIGAATSKKFLDNGFKVVLSDLKVSNVEPVAESYDKDQYLLLAADVSDEDAVKNLVSKTIERFGKIDVLVNNAGVYGESEFTEGTTDEWNKLLGVDLNSVYFTSREIIPHLKDTKGCIVNVSSLSGLGGEDGHPIYNAVKGGVTNLTRSLAVNYGKFGIRVNAVCPTFVNTLLTKEMLKNEHTVKKVLDRIPLNRIAEPEDIAKAIYFLASDEASFISGVNLPVDGAVNASSGHPLNVGSYE</sequence>
<dbReference type="KEGG" id="mcaa:R3L15_09375"/>
<dbReference type="InterPro" id="IPR036291">
    <property type="entry name" value="NAD(P)-bd_dom_sf"/>
</dbReference>
<dbReference type="FunFam" id="3.40.50.720:FF:000084">
    <property type="entry name" value="Short-chain dehydrogenase reductase"/>
    <property type="match status" value="1"/>
</dbReference>
<dbReference type="EMBL" id="CP136924">
    <property type="protein sequence ID" value="WXA02507.1"/>
    <property type="molecule type" value="Genomic_DNA"/>
</dbReference>
<evidence type="ECO:0000313" key="3">
    <source>
        <dbReference type="EMBL" id="WXA02507.1"/>
    </source>
</evidence>
<dbReference type="Pfam" id="PF13561">
    <property type="entry name" value="adh_short_C2"/>
    <property type="match status" value="1"/>
</dbReference>
<dbReference type="PRINTS" id="PR00081">
    <property type="entry name" value="GDHRDH"/>
</dbReference>
<dbReference type="PANTHER" id="PTHR43639">
    <property type="entry name" value="OXIDOREDUCTASE, SHORT-CHAIN DEHYDROGENASE/REDUCTASE FAMILY (AFU_ORTHOLOGUE AFUA_5G02870)"/>
    <property type="match status" value="1"/>
</dbReference>
<keyword evidence="2 4" id="KW-0560">Oxidoreductase</keyword>
<keyword evidence="5" id="KW-1185">Reference proteome</keyword>
<evidence type="ECO:0000256" key="2">
    <source>
        <dbReference type="ARBA" id="ARBA00023002"/>
    </source>
</evidence>
<gene>
    <name evidence="4" type="ORF">R3L15_09375</name>
    <name evidence="3" type="ORF">R3L16_12215</name>
</gene>
<dbReference type="CDD" id="cd05233">
    <property type="entry name" value="SDR_c"/>
    <property type="match status" value="1"/>
</dbReference>
<reference evidence="4 5" key="1">
    <citation type="submission" date="2023-10" db="EMBL/GenBank/DDBJ databases">
        <title>Culture-based analysis of two novel bacteria associated with mangrove crab gills.</title>
        <authorList>
            <person name="Yang X."/>
            <person name="Garuglieri E."/>
            <person name="Van Goethem M.W."/>
            <person name="Fusi M."/>
            <person name="Marasco R."/>
            <person name="Daffonchio D.G."/>
        </authorList>
    </citation>
    <scope>NUCLEOTIDE SEQUENCE</scope>
    <source>
        <strain evidence="4">UG2-1</strain>
        <strain evidence="3">UG2-2</strain>
        <strain evidence="5">UG2_2</strain>
    </source>
</reference>
<proteinExistence type="inferred from homology"/>
<name>A0AAU6P5G9_9FLAO</name>
<dbReference type="Proteomes" id="UP001368318">
    <property type="component" value="Chromosome"/>
</dbReference>
<evidence type="ECO:0000256" key="1">
    <source>
        <dbReference type="ARBA" id="ARBA00006484"/>
    </source>
</evidence>
<evidence type="ECO:0000313" key="4">
    <source>
        <dbReference type="EMBL" id="WXA12332.1"/>
    </source>
</evidence>
<dbReference type="AlphaFoldDB" id="A0AAU6P5G9"/>
<dbReference type="PANTHER" id="PTHR43639:SF9">
    <property type="entry name" value="BLL5898 PROTEIN"/>
    <property type="match status" value="1"/>
</dbReference>
<organism evidence="4">
    <name type="scientific">Mangrovimonas cancribranchiae</name>
    <dbReference type="NCBI Taxonomy" id="3080055"/>
    <lineage>
        <taxon>Bacteria</taxon>
        <taxon>Pseudomonadati</taxon>
        <taxon>Bacteroidota</taxon>
        <taxon>Flavobacteriia</taxon>
        <taxon>Flavobacteriales</taxon>
        <taxon>Flavobacteriaceae</taxon>
        <taxon>Mangrovimonas</taxon>
    </lineage>
</organism>
<dbReference type="RefSeq" id="WP_338731320.1">
    <property type="nucleotide sequence ID" value="NZ_CP136924.1"/>
</dbReference>
<dbReference type="Gene3D" id="3.40.50.720">
    <property type="entry name" value="NAD(P)-binding Rossmann-like Domain"/>
    <property type="match status" value="1"/>
</dbReference>
<protein>
    <submittedName>
        <fullName evidence="4">SDR family oxidoreductase</fullName>
        <ecNumber evidence="4">1.1.-.-</ecNumber>
    </submittedName>
</protein>
<accession>A0AAU6P5G9</accession>
<dbReference type="PRINTS" id="PR00080">
    <property type="entry name" value="SDRFAMILY"/>
</dbReference>
<dbReference type="InterPro" id="IPR002347">
    <property type="entry name" value="SDR_fam"/>
</dbReference>
<dbReference type="NCBIfam" id="NF005559">
    <property type="entry name" value="PRK07231.1"/>
    <property type="match status" value="1"/>
</dbReference>
<comment type="similarity">
    <text evidence="1">Belongs to the short-chain dehydrogenases/reductases (SDR) family.</text>
</comment>